<evidence type="ECO:0000313" key="1">
    <source>
        <dbReference type="EMBL" id="CAJ74999.1"/>
    </source>
</evidence>
<proteinExistence type="predicted"/>
<gene>
    <name evidence="2" type="ORF">KsCSTR_32280</name>
    <name evidence="1" type="ORF">kuste4237</name>
</gene>
<dbReference type="Proteomes" id="UP000501926">
    <property type="component" value="Chromosome"/>
</dbReference>
<dbReference type="EMBL" id="CP049055">
    <property type="protein sequence ID" value="QII12607.1"/>
    <property type="molecule type" value="Genomic_DNA"/>
</dbReference>
<reference evidence="1" key="1">
    <citation type="journal article" date="2006" name="Nature">
        <title>Deciphering the evolution and metabolism of an anammox bacterium from a community genome.</title>
        <authorList>
            <person name="Strous M."/>
            <person name="Pelletier E."/>
            <person name="Mangenot S."/>
            <person name="Rattei T."/>
            <person name="Lehner A."/>
            <person name="Taylor M.W."/>
            <person name="Horn M."/>
            <person name="Daims H."/>
            <person name="Bartol-Mavel D."/>
            <person name="Wincker P."/>
            <person name="Barbe V."/>
            <person name="Fonknechten N."/>
            <person name="Vallenet D."/>
            <person name="Segurens B."/>
            <person name="Schenowitz-Truong C."/>
            <person name="Medigue C."/>
            <person name="Collingro A."/>
            <person name="Snel B."/>
            <person name="Dutilh B.E."/>
            <person name="OpDenCamp H.J.M."/>
            <person name="vanDerDrift C."/>
            <person name="Cirpus I."/>
            <person name="vanDePas-Schoonen K.T."/>
            <person name="Harhangi H.R."/>
            <person name="vanNiftrik L."/>
            <person name="Schmid M."/>
            <person name="Keltjens J."/>
            <person name="vanDeVossenberg J."/>
            <person name="Kartal B."/>
            <person name="Meier H."/>
            <person name="Frishman D."/>
            <person name="Huynen M.A."/>
            <person name="Mewes H."/>
            <person name="Weissenbach J."/>
            <person name="Jetten M.S.M."/>
            <person name="Wagner M."/>
            <person name="LePaslier D."/>
        </authorList>
    </citation>
    <scope>NUCLEOTIDE SEQUENCE</scope>
</reference>
<dbReference type="AlphaFoldDB" id="Q1Q4R5"/>
<protein>
    <submittedName>
        <fullName evidence="1">Uncharacterized protein</fullName>
    </submittedName>
</protein>
<reference evidence="2 3" key="3">
    <citation type="submission" date="2020-02" db="EMBL/GenBank/DDBJ databases">
        <title>Newly sequenced genome of strain CSTR1 showed variability in Candidatus Kuenenia stuttgartiensis genomes.</title>
        <authorList>
            <person name="Ding C."/>
            <person name="Adrian L."/>
        </authorList>
    </citation>
    <scope>NUCLEOTIDE SEQUENCE [LARGE SCALE GENOMIC DNA]</scope>
    <source>
        <strain evidence="2 3">CSTR1</strain>
    </source>
</reference>
<organism evidence="1">
    <name type="scientific">Kuenenia stuttgartiensis</name>
    <dbReference type="NCBI Taxonomy" id="174633"/>
    <lineage>
        <taxon>Bacteria</taxon>
        <taxon>Pseudomonadati</taxon>
        <taxon>Planctomycetota</taxon>
        <taxon>Candidatus Brocadiia</taxon>
        <taxon>Candidatus Brocadiales</taxon>
        <taxon>Candidatus Brocadiaceae</taxon>
        <taxon>Candidatus Kuenenia</taxon>
    </lineage>
</organism>
<name>Q1Q4R5_KUEST</name>
<evidence type="ECO:0000313" key="2">
    <source>
        <dbReference type="EMBL" id="QII12607.1"/>
    </source>
</evidence>
<accession>Q1Q4R5</accession>
<reference evidence="1" key="2">
    <citation type="submission" date="2006-01" db="EMBL/GenBank/DDBJ databases">
        <authorList>
            <person name="Genoscope"/>
        </authorList>
    </citation>
    <scope>NUCLEOTIDE SEQUENCE</scope>
</reference>
<dbReference type="EMBL" id="CT573071">
    <property type="protein sequence ID" value="CAJ74999.1"/>
    <property type="molecule type" value="Genomic_DNA"/>
</dbReference>
<sequence length="60" mass="7651">MLIAIELLIVYCTYSLLQNVEFYHYFFLYISKLKLYCYFPIDFQYMRNFTVWNKRKKWEV</sequence>
<evidence type="ECO:0000313" key="3">
    <source>
        <dbReference type="Proteomes" id="UP000501926"/>
    </source>
</evidence>